<dbReference type="InterPro" id="IPR049945">
    <property type="entry name" value="AAA_22"/>
</dbReference>
<dbReference type="InterPro" id="IPR003593">
    <property type="entry name" value="AAA+_ATPase"/>
</dbReference>
<dbReference type="PATRIC" id="fig|740709.3.peg.2185"/>
<feature type="compositionally biased region" description="Low complexity" evidence="1">
    <location>
        <begin position="239"/>
        <end position="254"/>
    </location>
</feature>
<dbReference type="InterPro" id="IPR007730">
    <property type="entry name" value="SPOR-like_dom"/>
</dbReference>
<dbReference type="Gene3D" id="3.30.70.1070">
    <property type="entry name" value="Sporulation related repeat"/>
    <property type="match status" value="1"/>
</dbReference>
<accession>K2KTA4</accession>
<feature type="region of interest" description="Disordered" evidence="1">
    <location>
        <begin position="234"/>
        <end position="254"/>
    </location>
</feature>
<dbReference type="STRING" id="740709.A10D4_10824"/>
<reference evidence="3 4" key="1">
    <citation type="journal article" date="2012" name="J. Bacteriol.">
        <title>Genome Sequence of Idiomarina xiamenensis Type Strain 10-D-4.</title>
        <authorList>
            <person name="Lai Q."/>
            <person name="Wang L."/>
            <person name="Wang W."/>
            <person name="Shao Z."/>
        </authorList>
    </citation>
    <scope>NUCLEOTIDE SEQUENCE [LARGE SCALE GENOMIC DNA]</scope>
    <source>
        <strain evidence="3 4">10-D-4</strain>
    </source>
</reference>
<dbReference type="Proteomes" id="UP000014115">
    <property type="component" value="Unassembled WGS sequence"/>
</dbReference>
<dbReference type="eggNOG" id="COG3266">
    <property type="taxonomic scope" value="Bacteria"/>
</dbReference>
<dbReference type="GO" id="GO:0042834">
    <property type="term" value="F:peptidoglycan binding"/>
    <property type="evidence" value="ECO:0007669"/>
    <property type="project" value="InterPro"/>
</dbReference>
<dbReference type="InterPro" id="IPR027417">
    <property type="entry name" value="P-loop_NTPase"/>
</dbReference>
<dbReference type="AlphaFoldDB" id="K2KTA4"/>
<dbReference type="Pfam" id="PF05036">
    <property type="entry name" value="SPOR"/>
    <property type="match status" value="1"/>
</dbReference>
<dbReference type="GO" id="GO:0016887">
    <property type="term" value="F:ATP hydrolysis activity"/>
    <property type="evidence" value="ECO:0007669"/>
    <property type="project" value="InterPro"/>
</dbReference>
<feature type="domain" description="SPOR" evidence="2">
    <location>
        <begin position="416"/>
        <end position="493"/>
    </location>
</feature>
<evidence type="ECO:0000313" key="4">
    <source>
        <dbReference type="Proteomes" id="UP000014115"/>
    </source>
</evidence>
<dbReference type="Pfam" id="PF13401">
    <property type="entry name" value="AAA_22"/>
    <property type="match status" value="1"/>
</dbReference>
<evidence type="ECO:0000313" key="3">
    <source>
        <dbReference type="EMBL" id="EKE80875.1"/>
    </source>
</evidence>
<dbReference type="Gene3D" id="3.40.50.300">
    <property type="entry name" value="P-loop containing nucleotide triphosphate hydrolases"/>
    <property type="match status" value="1"/>
</dbReference>
<feature type="region of interest" description="Disordered" evidence="1">
    <location>
        <begin position="296"/>
        <end position="327"/>
    </location>
</feature>
<evidence type="ECO:0000259" key="2">
    <source>
        <dbReference type="PROSITE" id="PS51724"/>
    </source>
</evidence>
<dbReference type="SMART" id="SM00382">
    <property type="entry name" value="AAA"/>
    <property type="match status" value="1"/>
</dbReference>
<sequence>MQAVTEQTALLAAPVKNTASQQRVLERLHYLSNFSQQLLILHGPQGAGKSTLLELYLEQASEYAEVAYVIANARSKVSHLRTQLLTQLYGTVAVSDAPLATQLQRQRSLNHAAIVIDDAELLPTNFIAELQQALQTMRVQRQQKFTIIIAASSQWARQQRAPNGNASSAELVQVEPFDRQEQVLFANSLLPDKLRRRFNAERILQQLQGSDGYPGDIQQRMAYAIVAAQARASRDEAEQPSAESTTASASSAASEAAPARRIALRWVLLSAALLALAMAAYVTRDLWGMASTSTTTLKNTRNETPSAATTAAENHSNDANAADTESNRVASLAEPLLTEQQLELLPEDLSISYNSALGDLQSAAERYQNDGKFALSWVKQRDASNADSAQTTTHNDDFADLPLLPSAIVDNAWVAAQAPQHYAVQLMITSDQASAEAFVGDSQLAPFTRIYRKGQGPHQYVIIYGRYDNVDAARQAANALPAAIQRLSPWPKSFAAMQAEMH</sequence>
<dbReference type="OrthoDB" id="6189127at2"/>
<comment type="caution">
    <text evidence="3">The sequence shown here is derived from an EMBL/GenBank/DDBJ whole genome shotgun (WGS) entry which is preliminary data.</text>
</comment>
<dbReference type="InterPro" id="IPR036680">
    <property type="entry name" value="SPOR-like_sf"/>
</dbReference>
<protein>
    <recommendedName>
        <fullName evidence="2">SPOR domain-containing protein</fullName>
    </recommendedName>
</protein>
<dbReference type="PANTHER" id="PTHR35894:SF5">
    <property type="entry name" value="MU-LIKE PROPHAGE FLUMU DNA TRANSPOSITION PROTEIN B"/>
    <property type="match status" value="1"/>
</dbReference>
<dbReference type="InterPro" id="IPR052026">
    <property type="entry name" value="ExeA_AAA_ATPase_DNA-bind"/>
</dbReference>
<dbReference type="PANTHER" id="PTHR35894">
    <property type="entry name" value="GENERAL SECRETION PATHWAY PROTEIN A-RELATED"/>
    <property type="match status" value="1"/>
</dbReference>
<gene>
    <name evidence="3" type="ORF">A10D4_10824</name>
</gene>
<dbReference type="PROSITE" id="PS51724">
    <property type="entry name" value="SPOR"/>
    <property type="match status" value="1"/>
</dbReference>
<dbReference type="eggNOG" id="COG3267">
    <property type="taxonomic scope" value="Bacteria"/>
</dbReference>
<keyword evidence="4" id="KW-1185">Reference proteome</keyword>
<evidence type="ECO:0000256" key="1">
    <source>
        <dbReference type="SAM" id="MobiDB-lite"/>
    </source>
</evidence>
<dbReference type="EMBL" id="AMRG01000014">
    <property type="protein sequence ID" value="EKE80875.1"/>
    <property type="molecule type" value="Genomic_DNA"/>
</dbReference>
<proteinExistence type="predicted"/>
<dbReference type="RefSeq" id="WP_008489504.1">
    <property type="nucleotide sequence ID" value="NZ_AMRG01000014.1"/>
</dbReference>
<dbReference type="CDD" id="cd00009">
    <property type="entry name" value="AAA"/>
    <property type="match status" value="1"/>
</dbReference>
<organism evidence="3 4">
    <name type="scientific">Idiomarina xiamenensis 10-D-4</name>
    <dbReference type="NCBI Taxonomy" id="740709"/>
    <lineage>
        <taxon>Bacteria</taxon>
        <taxon>Pseudomonadati</taxon>
        <taxon>Pseudomonadota</taxon>
        <taxon>Gammaproteobacteria</taxon>
        <taxon>Alteromonadales</taxon>
        <taxon>Idiomarinaceae</taxon>
        <taxon>Idiomarina</taxon>
    </lineage>
</organism>
<dbReference type="SUPFAM" id="SSF52540">
    <property type="entry name" value="P-loop containing nucleoside triphosphate hydrolases"/>
    <property type="match status" value="1"/>
</dbReference>
<name>K2KTA4_9GAMM</name>